<dbReference type="GO" id="GO:0005737">
    <property type="term" value="C:cytoplasm"/>
    <property type="evidence" value="ECO:0007669"/>
    <property type="project" value="UniProtKB-SubCell"/>
</dbReference>
<feature type="binding site" evidence="7">
    <location>
        <position position="90"/>
    </location>
    <ligand>
        <name>substrate</name>
    </ligand>
</feature>
<dbReference type="InterPro" id="IPR011304">
    <property type="entry name" value="L-lactate_DH"/>
</dbReference>
<dbReference type="PANTHER" id="PTHR43128">
    <property type="entry name" value="L-2-HYDROXYCARBOXYLATE DEHYDROGENASE (NAD(P)(+))"/>
    <property type="match status" value="1"/>
</dbReference>
<comment type="pathway">
    <text evidence="1 7">Fermentation; pyruvate fermentation to lactate; (S)-lactate from pyruvate: step 1/1.</text>
</comment>
<evidence type="ECO:0000256" key="7">
    <source>
        <dbReference type="HAMAP-Rule" id="MF_00488"/>
    </source>
</evidence>
<feature type="active site" description="Proton acceptor" evidence="7 8">
    <location>
        <position position="177"/>
    </location>
</feature>
<evidence type="ECO:0000259" key="10">
    <source>
        <dbReference type="Pfam" id="PF00056"/>
    </source>
</evidence>
<feature type="binding site" evidence="7 9">
    <location>
        <begin position="120"/>
        <end position="122"/>
    </location>
    <ligand>
        <name>NAD(+)</name>
        <dbReference type="ChEBI" id="CHEBI:57540"/>
    </ligand>
</feature>
<dbReference type="AlphaFoldDB" id="A0A6I6EK42"/>
<dbReference type="HAMAP" id="MF_00488">
    <property type="entry name" value="Lactate_dehydrog"/>
    <property type="match status" value="1"/>
</dbReference>
<evidence type="ECO:0000259" key="11">
    <source>
        <dbReference type="Pfam" id="PF02866"/>
    </source>
</evidence>
<dbReference type="NCBIfam" id="TIGR01771">
    <property type="entry name" value="L-LDH-NAD"/>
    <property type="match status" value="1"/>
</dbReference>
<dbReference type="InterPro" id="IPR001557">
    <property type="entry name" value="L-lactate/malate_DH"/>
</dbReference>
<gene>
    <name evidence="7" type="primary">ldh</name>
    <name evidence="12" type="ORF">GOM49_01705</name>
</gene>
<keyword evidence="7" id="KW-0963">Cytoplasm</keyword>
<dbReference type="GO" id="GO:0006096">
    <property type="term" value="P:glycolytic process"/>
    <property type="evidence" value="ECO:0007669"/>
    <property type="project" value="UniProtKB-UniRule"/>
</dbReference>
<dbReference type="InterPro" id="IPR022383">
    <property type="entry name" value="Lactate/malate_DH_C"/>
</dbReference>
<feature type="binding site" evidence="7 9">
    <location>
        <position position="37"/>
    </location>
    <ligand>
        <name>NAD(+)</name>
        <dbReference type="ChEBI" id="CHEBI:57540"/>
    </ligand>
</feature>
<dbReference type="InterPro" id="IPR015955">
    <property type="entry name" value="Lactate_DH/Glyco_Ohase_4_C"/>
</dbReference>
<dbReference type="InterPro" id="IPR018177">
    <property type="entry name" value="L-lactate_DH_AS"/>
</dbReference>
<dbReference type="InterPro" id="IPR036291">
    <property type="entry name" value="NAD(P)-bd_dom_sf"/>
</dbReference>
<comment type="similarity">
    <text evidence="2 7">Belongs to the LDH/MDH superfamily. LDH family.</text>
</comment>
<dbReference type="SUPFAM" id="SSF56327">
    <property type="entry name" value="LDH C-terminal domain-like"/>
    <property type="match status" value="1"/>
</dbReference>
<dbReference type="UniPathway" id="UPA00554">
    <property type="reaction ID" value="UER00611"/>
</dbReference>
<dbReference type="Gene3D" id="3.90.110.10">
    <property type="entry name" value="Lactate dehydrogenase/glycoside hydrolase, family 4, C-terminal"/>
    <property type="match status" value="1"/>
</dbReference>
<dbReference type="InterPro" id="IPR001236">
    <property type="entry name" value="Lactate/malate_DH_N"/>
</dbReference>
<protein>
    <recommendedName>
        <fullName evidence="3 7">L-lactate dehydrogenase</fullName>
        <shortName evidence="7">L-LDH</shortName>
        <ecNumber evidence="3 7">1.1.1.27</ecNumber>
    </recommendedName>
</protein>
<feature type="binding site" evidence="7">
    <location>
        <position position="16"/>
    </location>
    <ligand>
        <name>NAD(+)</name>
        <dbReference type="ChEBI" id="CHEBI:57540"/>
    </ligand>
</feature>
<dbReference type="Gene3D" id="3.40.50.720">
    <property type="entry name" value="NAD(P)-binding Rossmann-like Domain"/>
    <property type="match status" value="1"/>
</dbReference>
<dbReference type="EMBL" id="CP046522">
    <property type="protein sequence ID" value="QGU94019.1"/>
    <property type="molecule type" value="Genomic_DNA"/>
</dbReference>
<evidence type="ECO:0000256" key="9">
    <source>
        <dbReference type="PIRSR" id="PIRSR000102-3"/>
    </source>
</evidence>
<feature type="binding site" evidence="7">
    <location>
        <position position="67"/>
    </location>
    <ligand>
        <name>NAD(+)</name>
        <dbReference type="ChEBI" id="CHEBI:57540"/>
    </ligand>
</feature>
<evidence type="ECO:0000256" key="8">
    <source>
        <dbReference type="PIRSR" id="PIRSR000102-1"/>
    </source>
</evidence>
<dbReference type="Proteomes" id="UP000422764">
    <property type="component" value="Chromosome"/>
</dbReference>
<keyword evidence="7" id="KW-0597">Phosphoprotein</keyword>
<evidence type="ECO:0000256" key="1">
    <source>
        <dbReference type="ARBA" id="ARBA00004843"/>
    </source>
</evidence>
<evidence type="ECO:0000256" key="2">
    <source>
        <dbReference type="ARBA" id="ARBA00006054"/>
    </source>
</evidence>
<dbReference type="NCBIfam" id="NF004863">
    <property type="entry name" value="PRK06223.1"/>
    <property type="match status" value="1"/>
</dbReference>
<dbReference type="EC" id="1.1.1.27" evidence="3 7"/>
<keyword evidence="13" id="KW-1185">Reference proteome</keyword>
<evidence type="ECO:0000256" key="6">
    <source>
        <dbReference type="ARBA" id="ARBA00049258"/>
    </source>
</evidence>
<feature type="binding site" evidence="7">
    <location>
        <position position="42"/>
    </location>
    <ligand>
        <name>NAD(+)</name>
        <dbReference type="ChEBI" id="CHEBI:57540"/>
    </ligand>
</feature>
<evidence type="ECO:0000313" key="13">
    <source>
        <dbReference type="Proteomes" id="UP000422764"/>
    </source>
</evidence>
<feature type="binding site" evidence="7">
    <location>
        <position position="103"/>
    </location>
    <ligand>
        <name>NAD(+)</name>
        <dbReference type="ChEBI" id="CHEBI:57540"/>
    </ligand>
</feature>
<dbReference type="Pfam" id="PF02866">
    <property type="entry name" value="Ldh_1_C"/>
    <property type="match status" value="1"/>
</dbReference>
<feature type="binding site" evidence="9">
    <location>
        <position position="97"/>
    </location>
    <ligand>
        <name>NAD(+)</name>
        <dbReference type="ChEBI" id="CHEBI:57540"/>
    </ligand>
</feature>
<proteinExistence type="inferred from homology"/>
<feature type="binding site" evidence="7">
    <location>
        <position position="232"/>
    </location>
    <ligand>
        <name>substrate</name>
    </ligand>
</feature>
<feature type="binding site" evidence="7">
    <location>
        <position position="145"/>
    </location>
    <ligand>
        <name>NAD(+)</name>
        <dbReference type="ChEBI" id="CHEBI:57540"/>
    </ligand>
</feature>
<comment type="caution">
    <text evidence="7">Lacks conserved residue(s) required for the propagation of feature annotation.</text>
</comment>
<evidence type="ECO:0000256" key="3">
    <source>
        <dbReference type="ARBA" id="ARBA00012967"/>
    </source>
</evidence>
<evidence type="ECO:0000256" key="5">
    <source>
        <dbReference type="ARBA" id="ARBA00023027"/>
    </source>
</evidence>
<dbReference type="GO" id="GO:0006089">
    <property type="term" value="P:lactate metabolic process"/>
    <property type="evidence" value="ECO:0007669"/>
    <property type="project" value="TreeGrafter"/>
</dbReference>
<dbReference type="GO" id="GO:0004459">
    <property type="term" value="F:L-lactate dehydrogenase (NAD+) activity"/>
    <property type="evidence" value="ECO:0007669"/>
    <property type="project" value="UniProtKB-UniRule"/>
</dbReference>
<dbReference type="PIRSF" id="PIRSF000102">
    <property type="entry name" value="Lac_mal_DH"/>
    <property type="match status" value="1"/>
</dbReference>
<dbReference type="PRINTS" id="PR00086">
    <property type="entry name" value="LLDHDRGNASE"/>
</dbReference>
<feature type="domain" description="Lactate/malate dehydrogenase C-terminal" evidence="11">
    <location>
        <begin position="147"/>
        <end position="311"/>
    </location>
</feature>
<feature type="binding site" evidence="7">
    <location>
        <begin position="150"/>
        <end position="153"/>
    </location>
    <ligand>
        <name>substrate</name>
    </ligand>
</feature>
<organism evidence="12 13">
    <name type="scientific">Clostridium bovifaecis</name>
    <dbReference type="NCBI Taxonomy" id="2184719"/>
    <lineage>
        <taxon>Bacteria</taxon>
        <taxon>Bacillati</taxon>
        <taxon>Bacillota</taxon>
        <taxon>Clostridia</taxon>
        <taxon>Eubacteriales</taxon>
        <taxon>Clostridiaceae</taxon>
        <taxon>Clostridium</taxon>
    </lineage>
</organism>
<feature type="binding site" evidence="9">
    <location>
        <begin position="12"/>
        <end position="17"/>
    </location>
    <ligand>
        <name>NAD(+)</name>
        <dbReference type="ChEBI" id="CHEBI:57540"/>
    </ligand>
</feature>
<comment type="subcellular location">
    <subcellularLocation>
        <location evidence="7">Cytoplasm</location>
    </subcellularLocation>
</comment>
<dbReference type="SUPFAM" id="SSF51735">
    <property type="entry name" value="NAD(P)-binding Rossmann-fold domains"/>
    <property type="match status" value="1"/>
</dbReference>
<name>A0A6I6EK42_9CLOT</name>
<dbReference type="Pfam" id="PF00056">
    <property type="entry name" value="Ldh_1_N"/>
    <property type="match status" value="1"/>
</dbReference>
<reference evidence="12 13" key="1">
    <citation type="submission" date="2019-12" db="EMBL/GenBank/DDBJ databases">
        <title>Genome sequenceing of Clostridium bovifaecis.</title>
        <authorList>
            <person name="Yao Y."/>
        </authorList>
    </citation>
    <scope>NUCLEOTIDE SEQUENCE [LARGE SCALE GENOMIC DNA]</scope>
    <source>
        <strain evidence="12 13">BXX</strain>
    </source>
</reference>
<dbReference type="NCBIfam" id="NF000824">
    <property type="entry name" value="PRK00066.1"/>
    <property type="match status" value="1"/>
</dbReference>
<evidence type="ECO:0000313" key="12">
    <source>
        <dbReference type="EMBL" id="QGU94019.1"/>
    </source>
</evidence>
<comment type="subunit">
    <text evidence="7">Homotetramer.</text>
</comment>
<accession>A0A6I6EK42</accession>
<sequence length="316" mass="34285">MAINNAKISVIGAGYVGSTTAYALTLQKVASEIILVDTNKDKARAEALDIAHATSALGDISVSPGSYEDTKDSDIVVITAGIGPKYGESRLDIVNKNLKVFKSMVPEIIKYSPNALLLVVSNPVDILTYVTYKLSGFPKSRVLGSGTVLDTLRLKYAIEQKYNLESKDIDTIIIGEHGDSQVALWSQTTIHGIGIDSYFKAMNKEFQKEIKSEISDEVKKSGYDILHGKGYTNFGVALAVSRIIRAVIYDENALLPVSSLYTGEYGIEDICLGAPCMVGEIGVRRIFQIPIAKEELTQLETSANSLKSLIKGLNII</sequence>
<comment type="function">
    <text evidence="7">Catalyzes the conversion of lactate to pyruvate.</text>
</comment>
<dbReference type="FunFam" id="3.40.50.720:FF:000018">
    <property type="entry name" value="Malate dehydrogenase"/>
    <property type="match status" value="1"/>
</dbReference>
<comment type="catalytic activity">
    <reaction evidence="6 7">
        <text>(S)-lactate + NAD(+) = pyruvate + NADH + H(+)</text>
        <dbReference type="Rhea" id="RHEA:23444"/>
        <dbReference type="ChEBI" id="CHEBI:15361"/>
        <dbReference type="ChEBI" id="CHEBI:15378"/>
        <dbReference type="ChEBI" id="CHEBI:16651"/>
        <dbReference type="ChEBI" id="CHEBI:57540"/>
        <dbReference type="ChEBI" id="CHEBI:57945"/>
        <dbReference type="EC" id="1.1.1.27"/>
    </reaction>
</comment>
<feature type="binding site" evidence="7">
    <location>
        <begin position="122"/>
        <end position="125"/>
    </location>
    <ligand>
        <name>substrate</name>
    </ligand>
</feature>
<feature type="domain" description="Lactate/malate dehydrogenase N-terminal" evidence="10">
    <location>
        <begin position="7"/>
        <end position="144"/>
    </location>
</feature>
<evidence type="ECO:0000256" key="4">
    <source>
        <dbReference type="ARBA" id="ARBA00023002"/>
    </source>
</evidence>
<feature type="modified residue" description="Phosphotyrosine" evidence="7">
    <location>
        <position position="223"/>
    </location>
</feature>
<dbReference type="PANTHER" id="PTHR43128:SF16">
    <property type="entry name" value="L-LACTATE DEHYDROGENASE"/>
    <property type="match status" value="1"/>
</dbReference>
<keyword evidence="5 7" id="KW-0520">NAD</keyword>
<keyword evidence="4 7" id="KW-0560">Oxidoreductase</keyword>
<dbReference type="PROSITE" id="PS00064">
    <property type="entry name" value="L_LDH"/>
    <property type="match status" value="1"/>
</dbReference>